<name>A0A2P2QJD7_RHIMU</name>
<feature type="region of interest" description="Disordered" evidence="1">
    <location>
        <begin position="31"/>
        <end position="51"/>
    </location>
</feature>
<evidence type="ECO:0000313" key="2">
    <source>
        <dbReference type="EMBL" id="MBX67007.1"/>
    </source>
</evidence>
<organism evidence="2">
    <name type="scientific">Rhizophora mucronata</name>
    <name type="common">Asiatic mangrove</name>
    <dbReference type="NCBI Taxonomy" id="61149"/>
    <lineage>
        <taxon>Eukaryota</taxon>
        <taxon>Viridiplantae</taxon>
        <taxon>Streptophyta</taxon>
        <taxon>Embryophyta</taxon>
        <taxon>Tracheophyta</taxon>
        <taxon>Spermatophyta</taxon>
        <taxon>Magnoliopsida</taxon>
        <taxon>eudicotyledons</taxon>
        <taxon>Gunneridae</taxon>
        <taxon>Pentapetalae</taxon>
        <taxon>rosids</taxon>
        <taxon>fabids</taxon>
        <taxon>Malpighiales</taxon>
        <taxon>Rhizophoraceae</taxon>
        <taxon>Rhizophora</taxon>
    </lineage>
</organism>
<accession>A0A2P2QJD7</accession>
<proteinExistence type="predicted"/>
<dbReference type="AlphaFoldDB" id="A0A2P2QJD7"/>
<protein>
    <submittedName>
        <fullName evidence="2">Uncharacterized protein</fullName>
    </submittedName>
</protein>
<reference evidence="2" key="1">
    <citation type="submission" date="2018-02" db="EMBL/GenBank/DDBJ databases">
        <title>Rhizophora mucronata_Transcriptome.</title>
        <authorList>
            <person name="Meera S.P."/>
            <person name="Sreeshan A."/>
            <person name="Augustine A."/>
        </authorList>
    </citation>
    <scope>NUCLEOTIDE SEQUENCE</scope>
    <source>
        <tissue evidence="2">Leaf</tissue>
    </source>
</reference>
<sequence length="51" mass="5730">MSTSIPHRNVGAFLCRIFDSSHQSAAYAKSRKQIESNRKPIASKQQCHITV</sequence>
<dbReference type="EMBL" id="GGEC01086523">
    <property type="protein sequence ID" value="MBX67007.1"/>
    <property type="molecule type" value="Transcribed_RNA"/>
</dbReference>
<evidence type="ECO:0000256" key="1">
    <source>
        <dbReference type="SAM" id="MobiDB-lite"/>
    </source>
</evidence>